<protein>
    <submittedName>
        <fullName evidence="3">Pyruvate/2-oxoacid:ferredoxin oxidoreductase beta subunit</fullName>
    </submittedName>
</protein>
<evidence type="ECO:0000256" key="1">
    <source>
        <dbReference type="ARBA" id="ARBA00023002"/>
    </source>
</evidence>
<evidence type="ECO:0000313" key="3">
    <source>
        <dbReference type="EMBL" id="MBP2324315.1"/>
    </source>
</evidence>
<feature type="domain" description="Thiamine pyrophosphate enzyme TPP-binding" evidence="2">
    <location>
        <begin position="56"/>
        <end position="128"/>
    </location>
</feature>
<proteinExistence type="predicted"/>
<gene>
    <name evidence="3" type="ORF">JOF56_004700</name>
</gene>
<dbReference type="InterPro" id="IPR029061">
    <property type="entry name" value="THDP-binding"/>
</dbReference>
<keyword evidence="4" id="KW-1185">Reference proteome</keyword>
<dbReference type="Proteomes" id="UP001519332">
    <property type="component" value="Unassembled WGS sequence"/>
</dbReference>
<dbReference type="RefSeq" id="WP_307855223.1">
    <property type="nucleotide sequence ID" value="NZ_JAGINW010000001.1"/>
</dbReference>
<keyword evidence="1" id="KW-0560">Oxidoreductase</keyword>
<evidence type="ECO:0000259" key="2">
    <source>
        <dbReference type="Pfam" id="PF02775"/>
    </source>
</evidence>
<accession>A0ABS4TIR9</accession>
<dbReference type="InterPro" id="IPR011766">
    <property type="entry name" value="TPP_enzyme_TPP-bd"/>
</dbReference>
<dbReference type="SUPFAM" id="SSF52518">
    <property type="entry name" value="Thiamin diphosphate-binding fold (THDP-binding)"/>
    <property type="match status" value="1"/>
</dbReference>
<evidence type="ECO:0000313" key="4">
    <source>
        <dbReference type="Proteomes" id="UP001519332"/>
    </source>
</evidence>
<comment type="caution">
    <text evidence="3">The sequence shown here is derived from an EMBL/GenBank/DDBJ whole genome shotgun (WGS) entry which is preliminary data.</text>
</comment>
<keyword evidence="3" id="KW-0670">Pyruvate</keyword>
<dbReference type="Pfam" id="PF02775">
    <property type="entry name" value="TPP_enzyme_C"/>
    <property type="match status" value="1"/>
</dbReference>
<dbReference type="PANTHER" id="PTHR48084">
    <property type="entry name" value="2-OXOGLUTARATE OXIDOREDUCTASE SUBUNIT KORB-RELATED"/>
    <property type="match status" value="1"/>
</dbReference>
<sequence length="209" mass="22443">MTALDIGLRGLAGSPVRQEEIHWCSGCGDYAVLDTVQAYLPSLGLAREKIVLFSGIGCHAAPHYRDIDGVHSVHGRAPAIATGVAMGRPDLSVWVIIQDGHTMAAGGNHLINSLHTNVNIKVLLYDNKPDPLSLTCDMSFLGRVADNDKDGLTEVLAAAAHHRGSGLIQIRPAGPKIRPTGILRQVHRPTHEQRVRAAVAEVPELRAFL</sequence>
<reference evidence="3 4" key="1">
    <citation type="submission" date="2021-03" db="EMBL/GenBank/DDBJ databases">
        <title>Sequencing the genomes of 1000 actinobacteria strains.</title>
        <authorList>
            <person name="Klenk H.-P."/>
        </authorList>
    </citation>
    <scope>NUCLEOTIDE SEQUENCE [LARGE SCALE GENOMIC DNA]</scope>
    <source>
        <strain evidence="3 4">DSM 46670</strain>
    </source>
</reference>
<organism evidence="3 4">
    <name type="scientific">Kibdelosporangium banguiense</name>
    <dbReference type="NCBI Taxonomy" id="1365924"/>
    <lineage>
        <taxon>Bacteria</taxon>
        <taxon>Bacillati</taxon>
        <taxon>Actinomycetota</taxon>
        <taxon>Actinomycetes</taxon>
        <taxon>Pseudonocardiales</taxon>
        <taxon>Pseudonocardiaceae</taxon>
        <taxon>Kibdelosporangium</taxon>
    </lineage>
</organism>
<dbReference type="InterPro" id="IPR051457">
    <property type="entry name" value="2-oxoacid:Fd_oxidoreductase"/>
</dbReference>
<dbReference type="EMBL" id="JAGINW010000001">
    <property type="protein sequence ID" value="MBP2324315.1"/>
    <property type="molecule type" value="Genomic_DNA"/>
</dbReference>
<dbReference type="PANTHER" id="PTHR48084:SF4">
    <property type="entry name" value="2-OXOGLUTARATE OXIDOREDUCTASE SUBUNIT KORB"/>
    <property type="match status" value="1"/>
</dbReference>
<dbReference type="Gene3D" id="3.40.50.970">
    <property type="match status" value="1"/>
</dbReference>
<name>A0ABS4TIR9_9PSEU</name>